<dbReference type="Proteomes" id="UP000187085">
    <property type="component" value="Unassembled WGS sequence"/>
</dbReference>
<evidence type="ECO:0000256" key="3">
    <source>
        <dbReference type="ARBA" id="ARBA00022989"/>
    </source>
</evidence>
<evidence type="ECO:0008006" key="9">
    <source>
        <dbReference type="Google" id="ProtNLM"/>
    </source>
</evidence>
<evidence type="ECO:0000313" key="8">
    <source>
        <dbReference type="Proteomes" id="UP000187085"/>
    </source>
</evidence>
<sequence>MAHREAVVSQTPRPESPGARSHGAAGDYRGAPASALPLTATEDRQWATLAHFGGIFGCIPSLVIYLVFRERGPFTAQEAYEALNFTVPPTMVAVLCNVLALVPVVGWVFALLAALLWLGVTVFSVIAGVHANRGQPYRYPLNLRLIHH</sequence>
<keyword evidence="8" id="KW-1185">Reference proteome</keyword>
<dbReference type="STRING" id="554083.BKD30_05555"/>
<feature type="region of interest" description="Disordered" evidence="5">
    <location>
        <begin position="1"/>
        <end position="25"/>
    </location>
</feature>
<name>A0A1R1LES0_9MICC</name>
<proteinExistence type="predicted"/>
<gene>
    <name evidence="7" type="ORF">BKD30_05555</name>
</gene>
<keyword evidence="2 6" id="KW-0812">Transmembrane</keyword>
<protein>
    <recommendedName>
        <fullName evidence="9">DUF4870 domain-containing protein</fullName>
    </recommendedName>
</protein>
<dbReference type="EMBL" id="MRDE01000024">
    <property type="protein sequence ID" value="OMH26037.1"/>
    <property type="molecule type" value="Genomic_DNA"/>
</dbReference>
<dbReference type="InterPro" id="IPR019109">
    <property type="entry name" value="MamF_MmsF"/>
</dbReference>
<keyword evidence="3 6" id="KW-1133">Transmembrane helix</keyword>
<evidence type="ECO:0000256" key="6">
    <source>
        <dbReference type="SAM" id="Phobius"/>
    </source>
</evidence>
<dbReference type="OrthoDB" id="9808930at2"/>
<keyword evidence="4 6" id="KW-0472">Membrane</keyword>
<accession>A0A1R1LES0</accession>
<evidence type="ECO:0000256" key="2">
    <source>
        <dbReference type="ARBA" id="ARBA00022692"/>
    </source>
</evidence>
<dbReference type="Pfam" id="PF09685">
    <property type="entry name" value="MamF_MmsF"/>
    <property type="match status" value="1"/>
</dbReference>
<feature type="transmembrane region" description="Helical" evidence="6">
    <location>
        <begin position="80"/>
        <end position="101"/>
    </location>
</feature>
<organism evidence="7 8">
    <name type="scientific">Tersicoccus phoenicis</name>
    <dbReference type="NCBI Taxonomy" id="554083"/>
    <lineage>
        <taxon>Bacteria</taxon>
        <taxon>Bacillati</taxon>
        <taxon>Actinomycetota</taxon>
        <taxon>Actinomycetes</taxon>
        <taxon>Micrococcales</taxon>
        <taxon>Micrococcaceae</taxon>
        <taxon>Tersicoccus</taxon>
    </lineage>
</organism>
<dbReference type="AlphaFoldDB" id="A0A1R1LES0"/>
<comment type="caution">
    <text evidence="7">The sequence shown here is derived from an EMBL/GenBank/DDBJ whole genome shotgun (WGS) entry which is preliminary data.</text>
</comment>
<feature type="transmembrane region" description="Helical" evidence="6">
    <location>
        <begin position="107"/>
        <end position="129"/>
    </location>
</feature>
<evidence type="ECO:0000313" key="7">
    <source>
        <dbReference type="EMBL" id="OMH26037.1"/>
    </source>
</evidence>
<evidence type="ECO:0000256" key="1">
    <source>
        <dbReference type="ARBA" id="ARBA00004141"/>
    </source>
</evidence>
<feature type="transmembrane region" description="Helical" evidence="6">
    <location>
        <begin position="46"/>
        <end position="68"/>
    </location>
</feature>
<evidence type="ECO:0000256" key="4">
    <source>
        <dbReference type="ARBA" id="ARBA00023136"/>
    </source>
</evidence>
<comment type="subcellular location">
    <subcellularLocation>
        <location evidence="1">Membrane</location>
        <topology evidence="1">Multi-pass membrane protein</topology>
    </subcellularLocation>
</comment>
<reference evidence="7 8" key="1">
    <citation type="submission" date="2016-12" db="EMBL/GenBank/DDBJ databases">
        <title>Draft genome of Tersicoccus phoenicis 1P05MA.</title>
        <authorList>
            <person name="Nakajima Y."/>
            <person name="Yoshizawa S."/>
            <person name="Nakamura K."/>
            <person name="Ogura Y."/>
            <person name="Hayashi T."/>
            <person name="Kogure K."/>
        </authorList>
    </citation>
    <scope>NUCLEOTIDE SEQUENCE [LARGE SCALE GENOMIC DNA]</scope>
    <source>
        <strain evidence="7 8">1p05MA</strain>
    </source>
</reference>
<evidence type="ECO:0000256" key="5">
    <source>
        <dbReference type="SAM" id="MobiDB-lite"/>
    </source>
</evidence>